<keyword evidence="8" id="KW-1185">Reference proteome</keyword>
<dbReference type="PRINTS" id="PR00447">
    <property type="entry name" value="NATRESASSCMP"/>
</dbReference>
<protein>
    <submittedName>
        <fullName evidence="7">Divalent metal cation transporter MntH</fullName>
    </submittedName>
</protein>
<feature type="transmembrane region" description="Helical" evidence="6">
    <location>
        <begin position="157"/>
        <end position="177"/>
    </location>
</feature>
<keyword evidence="3 6" id="KW-0812">Transmembrane</keyword>
<evidence type="ECO:0000256" key="3">
    <source>
        <dbReference type="ARBA" id="ARBA00022692"/>
    </source>
</evidence>
<feature type="transmembrane region" description="Helical" evidence="6">
    <location>
        <begin position="287"/>
        <end position="312"/>
    </location>
</feature>
<organism evidence="7 8">
    <name type="scientific">Nitrosotalea sinensis</name>
    <dbReference type="NCBI Taxonomy" id="1499975"/>
    <lineage>
        <taxon>Archaea</taxon>
        <taxon>Nitrososphaerota</taxon>
        <taxon>Nitrososphaeria</taxon>
        <taxon>Nitrosotaleales</taxon>
        <taxon>Nitrosotaleaceae</taxon>
        <taxon>Nitrosotalea</taxon>
    </lineage>
</organism>
<dbReference type="Pfam" id="PF01566">
    <property type="entry name" value="Nramp"/>
    <property type="match status" value="1"/>
</dbReference>
<dbReference type="GO" id="GO:0015086">
    <property type="term" value="F:cadmium ion transmembrane transporter activity"/>
    <property type="evidence" value="ECO:0007669"/>
    <property type="project" value="TreeGrafter"/>
</dbReference>
<keyword evidence="4 6" id="KW-1133">Transmembrane helix</keyword>
<evidence type="ECO:0000313" key="7">
    <source>
        <dbReference type="EMBL" id="SHO46547.1"/>
    </source>
</evidence>
<dbReference type="EMBL" id="FRFC01000004">
    <property type="protein sequence ID" value="SHO46547.1"/>
    <property type="molecule type" value="Genomic_DNA"/>
</dbReference>
<comment type="subcellular location">
    <subcellularLocation>
        <location evidence="1">Membrane</location>
        <topology evidence="1">Multi-pass membrane protein</topology>
    </subcellularLocation>
</comment>
<reference evidence="8" key="1">
    <citation type="submission" date="2016-12" db="EMBL/GenBank/DDBJ databases">
        <authorList>
            <person name="Herbold C."/>
        </authorList>
    </citation>
    <scope>NUCLEOTIDE SEQUENCE [LARGE SCALE GENOMIC DNA]</scope>
</reference>
<dbReference type="AlphaFoldDB" id="A0A2H1EIH5"/>
<feature type="transmembrane region" description="Helical" evidence="6">
    <location>
        <begin position="18"/>
        <end position="35"/>
    </location>
</feature>
<name>A0A2H1EIH5_9ARCH</name>
<dbReference type="NCBIfam" id="TIGR01197">
    <property type="entry name" value="nramp"/>
    <property type="match status" value="1"/>
</dbReference>
<evidence type="ECO:0000256" key="6">
    <source>
        <dbReference type="SAM" id="Phobius"/>
    </source>
</evidence>
<evidence type="ECO:0000256" key="5">
    <source>
        <dbReference type="ARBA" id="ARBA00023136"/>
    </source>
</evidence>
<dbReference type="PANTHER" id="PTHR11706:SF33">
    <property type="entry name" value="NATURAL RESISTANCE-ASSOCIATED MACROPHAGE PROTEIN 2"/>
    <property type="match status" value="1"/>
</dbReference>
<dbReference type="NCBIfam" id="NF001923">
    <property type="entry name" value="PRK00701.1"/>
    <property type="match status" value="1"/>
</dbReference>
<evidence type="ECO:0000313" key="8">
    <source>
        <dbReference type="Proteomes" id="UP000232412"/>
    </source>
</evidence>
<dbReference type="InterPro" id="IPR001046">
    <property type="entry name" value="NRAMP_fam"/>
</dbReference>
<evidence type="ECO:0000256" key="1">
    <source>
        <dbReference type="ARBA" id="ARBA00004141"/>
    </source>
</evidence>
<evidence type="ECO:0000256" key="4">
    <source>
        <dbReference type="ARBA" id="ARBA00022989"/>
    </source>
</evidence>
<dbReference type="GO" id="GO:0005384">
    <property type="term" value="F:manganese ion transmembrane transporter activity"/>
    <property type="evidence" value="ECO:0007669"/>
    <property type="project" value="TreeGrafter"/>
</dbReference>
<dbReference type="GO" id="GO:0034755">
    <property type="term" value="P:iron ion transmembrane transport"/>
    <property type="evidence" value="ECO:0007669"/>
    <property type="project" value="TreeGrafter"/>
</dbReference>
<dbReference type="NCBIfam" id="NF037982">
    <property type="entry name" value="Nramp_1"/>
    <property type="match status" value="1"/>
</dbReference>
<keyword evidence="5 6" id="KW-0472">Membrane</keyword>
<gene>
    <name evidence="7" type="primary">mntH</name>
    <name evidence="7" type="ORF">NSIN_30176</name>
</gene>
<feature type="transmembrane region" description="Helical" evidence="6">
    <location>
        <begin position="241"/>
        <end position="267"/>
    </location>
</feature>
<feature type="transmembrane region" description="Helical" evidence="6">
    <location>
        <begin position="114"/>
        <end position="145"/>
    </location>
</feature>
<feature type="transmembrane region" description="Helical" evidence="6">
    <location>
        <begin position="333"/>
        <end position="351"/>
    </location>
</feature>
<feature type="transmembrane region" description="Helical" evidence="6">
    <location>
        <begin position="47"/>
        <end position="69"/>
    </location>
</feature>
<accession>A0A2H1EIH5</accession>
<sequence>MSLPSSRFSNLVHSLKRFIAYSGPALIVSIAYIDPGNYGTDLQGGSAFGYSLLWVVWLSSAMAMLVQYLSGKLGIATGKSLAELLREKLGKKMFVIPYWLSTEIMAAATDLAEYLGTVIALNLLFGVPMIYAAIFGAVDVILILALTYKKFRVLEQIFLLFVSIISFGYIYELSVAPPSIEEILSGSLLPHFANPNALFVSVGIIGATVMPHVVFLHSFLTKEKANNKTAEEKKRMRRFHLAETIFLLTIAALVNAAILLMAAVAFYPHNSQIQSISEAYKTLVPLFGISAGVVFLITLLSSGIASSVAGTLSGQIIMEGFLGKKINVWLRRIITRFINVVPTSLAILFGFDPLHILVYSQFILSMLIPLAVIPVVILTMNKKIMGEFANRKITTIVSCIFVGIILSFNVLSLVGRQ</sequence>
<proteinExistence type="predicted"/>
<feature type="transmembrane region" description="Helical" evidence="6">
    <location>
        <begin position="197"/>
        <end position="220"/>
    </location>
</feature>
<dbReference type="PANTHER" id="PTHR11706">
    <property type="entry name" value="SOLUTE CARRIER PROTEIN FAMILY 11 MEMBER"/>
    <property type="match status" value="1"/>
</dbReference>
<feature type="transmembrane region" description="Helical" evidence="6">
    <location>
        <begin position="357"/>
        <end position="381"/>
    </location>
</feature>
<dbReference type="Proteomes" id="UP000232412">
    <property type="component" value="Unassembled WGS sequence"/>
</dbReference>
<evidence type="ECO:0000256" key="2">
    <source>
        <dbReference type="ARBA" id="ARBA00022448"/>
    </source>
</evidence>
<dbReference type="GO" id="GO:0005886">
    <property type="term" value="C:plasma membrane"/>
    <property type="evidence" value="ECO:0007669"/>
    <property type="project" value="TreeGrafter"/>
</dbReference>
<feature type="transmembrane region" description="Helical" evidence="6">
    <location>
        <begin position="393"/>
        <end position="414"/>
    </location>
</feature>
<keyword evidence="2" id="KW-0813">Transport</keyword>